<evidence type="ECO:0000313" key="4">
    <source>
        <dbReference type="Proteomes" id="UP000534388"/>
    </source>
</evidence>
<reference evidence="3 4" key="1">
    <citation type="submission" date="2020-07" db="EMBL/GenBank/DDBJ databases">
        <title>Novel species isolated from subtropical streams in China.</title>
        <authorList>
            <person name="Lu H."/>
        </authorList>
    </citation>
    <scope>NUCLEOTIDE SEQUENCE [LARGE SCALE GENOMIC DNA]</scope>
    <source>
        <strain evidence="3 4">LX20W</strain>
    </source>
</reference>
<dbReference type="PANTHER" id="PTHR37483:SF1">
    <property type="entry name" value="UPF0125 PROTEIN RATB"/>
    <property type="match status" value="1"/>
</dbReference>
<organism evidence="3 4">
    <name type="scientific">Rugamonas brunnea</name>
    <dbReference type="NCBI Taxonomy" id="2758569"/>
    <lineage>
        <taxon>Bacteria</taxon>
        <taxon>Pseudomonadati</taxon>
        <taxon>Pseudomonadota</taxon>
        <taxon>Betaproteobacteria</taxon>
        <taxon>Burkholderiales</taxon>
        <taxon>Oxalobacteraceae</taxon>
        <taxon>Telluria group</taxon>
        <taxon>Rugamonas</taxon>
    </lineage>
</organism>
<evidence type="ECO:0000256" key="2">
    <source>
        <dbReference type="HAMAP-Rule" id="MF_00460"/>
    </source>
</evidence>
<accession>A0A7W2EU62</accession>
<dbReference type="Gene3D" id="3.10.20.280">
    <property type="entry name" value="RnfH-like"/>
    <property type="match status" value="1"/>
</dbReference>
<dbReference type="EMBL" id="JACEZT010000010">
    <property type="protein sequence ID" value="MBA5638630.1"/>
    <property type="molecule type" value="Genomic_DNA"/>
</dbReference>
<dbReference type="Proteomes" id="UP000534388">
    <property type="component" value="Unassembled WGS sequence"/>
</dbReference>
<dbReference type="InterPro" id="IPR016155">
    <property type="entry name" value="Mopterin_synth/thiamin_S_b"/>
</dbReference>
<dbReference type="HAMAP" id="MF_00460">
    <property type="entry name" value="UPF0125_RnfH"/>
    <property type="match status" value="1"/>
</dbReference>
<keyword evidence="4" id="KW-1185">Reference proteome</keyword>
<dbReference type="InterPro" id="IPR037021">
    <property type="entry name" value="RnfH_sf"/>
</dbReference>
<dbReference type="PANTHER" id="PTHR37483">
    <property type="entry name" value="UPF0125 PROTEIN RATB"/>
    <property type="match status" value="1"/>
</dbReference>
<dbReference type="InterPro" id="IPR005346">
    <property type="entry name" value="RnfH"/>
</dbReference>
<gene>
    <name evidence="3" type="ORF">H3H37_16335</name>
</gene>
<name>A0A7W2EU62_9BURK</name>
<dbReference type="SUPFAM" id="SSF54285">
    <property type="entry name" value="MoaD/ThiS"/>
    <property type="match status" value="1"/>
</dbReference>
<comment type="similarity">
    <text evidence="1 2">Belongs to the UPF0125 (RnfH) family.</text>
</comment>
<dbReference type="Pfam" id="PF03658">
    <property type="entry name" value="Ub-RnfH"/>
    <property type="match status" value="1"/>
</dbReference>
<dbReference type="NCBIfam" id="NF002490">
    <property type="entry name" value="PRK01777.1"/>
    <property type="match status" value="1"/>
</dbReference>
<evidence type="ECO:0000256" key="1">
    <source>
        <dbReference type="ARBA" id="ARBA00010645"/>
    </source>
</evidence>
<sequence>MAEQIHIQVCYALPEQQFLRDLTVDAGTTVEQAIALSGVQQAMPGIDLAALQVGIYSKKKTLDTVLREHDRVELYRPLIADPKNARRRRKAKPQT</sequence>
<evidence type="ECO:0000313" key="3">
    <source>
        <dbReference type="EMBL" id="MBA5638630.1"/>
    </source>
</evidence>
<proteinExistence type="inferred from homology"/>
<dbReference type="RefSeq" id="WP_182164361.1">
    <property type="nucleotide sequence ID" value="NZ_JACEZT010000010.1"/>
</dbReference>
<dbReference type="AlphaFoldDB" id="A0A7W2EU62"/>
<protein>
    <recommendedName>
        <fullName evidence="2">UPF0125 protein H3H37_16335</fullName>
    </recommendedName>
</protein>
<comment type="caution">
    <text evidence="3">The sequence shown here is derived from an EMBL/GenBank/DDBJ whole genome shotgun (WGS) entry which is preliminary data.</text>
</comment>